<dbReference type="InterPro" id="IPR019906">
    <property type="entry name" value="Ribosomal_uL6_bac-type"/>
</dbReference>
<evidence type="ECO:0000256" key="5">
    <source>
        <dbReference type="RuleBase" id="RU003870"/>
    </source>
</evidence>
<evidence type="ECO:0000256" key="1">
    <source>
        <dbReference type="ARBA" id="ARBA00022980"/>
    </source>
</evidence>
<dbReference type="PIRSF" id="PIRSF002162">
    <property type="entry name" value="Ribosomal_L6"/>
    <property type="match status" value="1"/>
</dbReference>
<dbReference type="PRINTS" id="PR00059">
    <property type="entry name" value="RIBOSOMALL6"/>
</dbReference>
<keyword evidence="3 5" id="KW-0699">rRNA-binding</keyword>
<dbReference type="NCBIfam" id="TIGR03654">
    <property type="entry name" value="L6_bact"/>
    <property type="match status" value="1"/>
</dbReference>
<dbReference type="InterPro" id="IPR020040">
    <property type="entry name" value="Ribosomal_uL6_a/b-dom"/>
</dbReference>
<evidence type="ECO:0000256" key="3">
    <source>
        <dbReference type="HAMAP-Rule" id="MF_01365"/>
    </source>
</evidence>
<dbReference type="SUPFAM" id="SSF56053">
    <property type="entry name" value="Ribosomal protein L6"/>
    <property type="match status" value="2"/>
</dbReference>
<keyword evidence="3 5" id="KW-0694">RNA-binding</keyword>
<dbReference type="GO" id="GO:0005840">
    <property type="term" value="C:ribosome"/>
    <property type="evidence" value="ECO:0007669"/>
    <property type="project" value="UniProtKB-KW"/>
</dbReference>
<evidence type="ECO:0000259" key="6">
    <source>
        <dbReference type="Pfam" id="PF00347"/>
    </source>
</evidence>
<evidence type="ECO:0000256" key="4">
    <source>
        <dbReference type="RuleBase" id="RU003869"/>
    </source>
</evidence>
<dbReference type="PROSITE" id="PS00525">
    <property type="entry name" value="RIBOSOMAL_L6_1"/>
    <property type="match status" value="1"/>
</dbReference>
<name>A0ABN6H1Y8_9BACT</name>
<dbReference type="PANTHER" id="PTHR11655">
    <property type="entry name" value="60S/50S RIBOSOMAL PROTEIN L6/L9"/>
    <property type="match status" value="1"/>
</dbReference>
<accession>A0ABN6H1Y8</accession>
<evidence type="ECO:0000256" key="2">
    <source>
        <dbReference type="ARBA" id="ARBA00023274"/>
    </source>
</evidence>
<keyword evidence="8" id="KW-1185">Reference proteome</keyword>
<gene>
    <name evidence="3 7" type="primary">rplF</name>
    <name evidence="7" type="ORF">HAHE_04900</name>
</gene>
<dbReference type="EMBL" id="AP024702">
    <property type="protein sequence ID" value="BCX46582.1"/>
    <property type="molecule type" value="Genomic_DNA"/>
</dbReference>
<evidence type="ECO:0000313" key="8">
    <source>
        <dbReference type="Proteomes" id="UP001374893"/>
    </source>
</evidence>
<proteinExistence type="inferred from homology"/>
<dbReference type="Proteomes" id="UP001374893">
    <property type="component" value="Chromosome"/>
</dbReference>
<comment type="subunit">
    <text evidence="3">Part of the 50S ribosomal subunit.</text>
</comment>
<dbReference type="InterPro" id="IPR002358">
    <property type="entry name" value="Ribosomal_uL6_CS"/>
</dbReference>
<dbReference type="Gene3D" id="3.90.930.12">
    <property type="entry name" value="Ribosomal protein L6, alpha-beta domain"/>
    <property type="match status" value="2"/>
</dbReference>
<comment type="function">
    <text evidence="3 5">This protein binds to the 23S rRNA, and is important in its secondary structure. It is located near the subunit interface in the base of the L7/L12 stalk, and near the tRNA binding site of the peptidyltransferase center.</text>
</comment>
<dbReference type="Pfam" id="PF00347">
    <property type="entry name" value="Ribosomal_L6"/>
    <property type="match status" value="2"/>
</dbReference>
<keyword evidence="1 3" id="KW-0689">Ribosomal protein</keyword>
<dbReference type="HAMAP" id="MF_01365_B">
    <property type="entry name" value="Ribosomal_uL6_B"/>
    <property type="match status" value="1"/>
</dbReference>
<evidence type="ECO:0000313" key="7">
    <source>
        <dbReference type="EMBL" id="BCX46582.1"/>
    </source>
</evidence>
<keyword evidence="2 3" id="KW-0687">Ribonucleoprotein</keyword>
<protein>
    <recommendedName>
        <fullName evidence="3">Large ribosomal subunit protein uL6</fullName>
    </recommendedName>
</protein>
<feature type="domain" description="Large ribosomal subunit protein uL6 alpha-beta" evidence="6">
    <location>
        <begin position="12"/>
        <end position="82"/>
    </location>
</feature>
<dbReference type="RefSeq" id="WP_338688299.1">
    <property type="nucleotide sequence ID" value="NZ_AP024702.1"/>
</dbReference>
<dbReference type="PANTHER" id="PTHR11655:SF14">
    <property type="entry name" value="LARGE RIBOSOMAL SUBUNIT PROTEIN UL6M"/>
    <property type="match status" value="1"/>
</dbReference>
<comment type="similarity">
    <text evidence="3 4">Belongs to the universal ribosomal protein uL6 family.</text>
</comment>
<dbReference type="InterPro" id="IPR036789">
    <property type="entry name" value="Ribosomal_uL6-like_a/b-dom_sf"/>
</dbReference>
<sequence length="179" mass="19504">MSRVGTKPIALPDKVKFSVADRTVFIEGPKGKLDFCLPNGVKVSEEDGAVVVARETELREHRALHGTVRSIINNMITGVTEGFVKELEIQGVGMRASVKGKDLDLALGKSHPILHPIPADISVSVAENTKIKVEGIDKQKVGQFAAEVRSYYPPEPYKGKGVRYAGERVRRKEGKSVGK</sequence>
<feature type="domain" description="Large ribosomal subunit protein uL6 alpha-beta" evidence="6">
    <location>
        <begin position="91"/>
        <end position="164"/>
    </location>
</feature>
<organism evidence="7 8">
    <name type="scientific">Haloferula helveola</name>
    <dbReference type="NCBI Taxonomy" id="490095"/>
    <lineage>
        <taxon>Bacteria</taxon>
        <taxon>Pseudomonadati</taxon>
        <taxon>Verrucomicrobiota</taxon>
        <taxon>Verrucomicrobiia</taxon>
        <taxon>Verrucomicrobiales</taxon>
        <taxon>Verrucomicrobiaceae</taxon>
        <taxon>Haloferula</taxon>
    </lineage>
</organism>
<dbReference type="InterPro" id="IPR000702">
    <property type="entry name" value="Ribosomal_uL6-like"/>
</dbReference>
<reference evidence="7 8" key="1">
    <citation type="submission" date="2021-06" db="EMBL/GenBank/DDBJ databases">
        <title>Complete genome of Haloferula helveola possessing various polysaccharide degrading enzymes.</title>
        <authorList>
            <person name="Takami H."/>
            <person name="Huang C."/>
            <person name="Hamasaki K."/>
        </authorList>
    </citation>
    <scope>NUCLEOTIDE SEQUENCE [LARGE SCALE GENOMIC DNA]</scope>
    <source>
        <strain evidence="7 8">CN-1</strain>
    </source>
</reference>